<feature type="domain" description="Trimeric autotransporter adhesin YadA-like stalk" evidence="14">
    <location>
        <begin position="1902"/>
        <end position="1938"/>
    </location>
</feature>
<feature type="region of interest" description="Disordered" evidence="11">
    <location>
        <begin position="2252"/>
        <end position="2274"/>
    </location>
</feature>
<dbReference type="Gene3D" id="2.20.70.140">
    <property type="match status" value="1"/>
</dbReference>
<dbReference type="GO" id="GO:0009279">
    <property type="term" value="C:cell outer membrane"/>
    <property type="evidence" value="ECO:0007669"/>
    <property type="project" value="UniProtKB-SubCell"/>
</dbReference>
<feature type="domain" description="ESPR" evidence="15">
    <location>
        <begin position="1"/>
        <end position="40"/>
    </location>
</feature>
<evidence type="ECO:0000259" key="13">
    <source>
        <dbReference type="Pfam" id="PF05658"/>
    </source>
</evidence>
<feature type="region of interest" description="Disordered" evidence="11">
    <location>
        <begin position="2760"/>
        <end position="2782"/>
    </location>
</feature>
<keyword evidence="4" id="KW-0813">Transport</keyword>
<keyword evidence="5" id="KW-1134">Transmembrane beta strand</keyword>
<evidence type="ECO:0000259" key="14">
    <source>
        <dbReference type="Pfam" id="PF05662"/>
    </source>
</evidence>
<dbReference type="SUPFAM" id="SSF54523">
    <property type="entry name" value="Pili subunits"/>
    <property type="match status" value="1"/>
</dbReference>
<evidence type="ECO:0000256" key="3">
    <source>
        <dbReference type="ARBA" id="ARBA00005848"/>
    </source>
</evidence>
<sequence length="4024" mass="409748">MNHIYKVVFNKSSGVFTAVAEFAKAQGKSANCQTGSAPKAGRRSYAAFTLTAIASGILLMQPAHANTIRAYDADQLIFGAENRVEQDSSSNGSPLVVIGRGNTIRDQGAYKGNTDEVDGDAPWDERTPSKVNVIGVENTTNGDVINVFGSNNQAEHNAVIVGFRNTTNRLASVLGQRNRAEADSSSAVGFGNIITNNEDSNGALAYGYQNQVDRGAAAIGISNKATGKDAVAFGYQSTASGQDAYAIGRNVNVGQNNSFALGRNIRTTQANSVVLGNESADRAATAERSISVNNRTYNFAGVGGAGKGVVSVGKAGGERQLINVAAGQVSATSTDAINGSQLYQVLEVVKNSSTAVPDNYFHVNTSRIDQPAGNPGTNYGPIDAKGGATGGYALAAGVESAASGLHSTAVGYQSKVLATASAVIGYGSQTNDQGIGHAIVGSGNRAYNENDQGNGEPQYIGASILGYKNSVGTAQKGVLEGVAVGYNNQIRHRFGNAMGSGNQVLGIASTAIGYRNVVGNGDTGEAIAIGALNKVTGNSSVAIGRNNTVSVENSYILGSVVNATQANSVVLGAGSTDRAATTESRATLNGLTYGTFAGQGSAAKGVVSVGKAGGERQLINVAAGRIASDSTDAINGSQLYATNQVLGNAANAVVQNFGGNARLNPNKQGDITFTDIGGTGKNTVHDAVAAARTEVQSGKNTRVGTPVTASDGHKIYKVDAWDTTVRAGDGISVSPDNNQTAYTRDYTIALSQQVKDDINKGKAAKDAVDTKGITFNGDSGTDVTRKLGEALAVKGNAKNARDLTDGNIGVVSSAADNALYVKLNKNLNLTNQGSVTLGGTKLNSDGLNITGGPSVTKNGINAGNKTISGVADGVNNDDAVNVKQLKAAKTEVVAGENVTVEPSQGSDGNPKYTVSAKDTSAKVTVADNSKLTVANKGTAKEGTADVTNFELDLSQSAKDSLAKADTAVQSFTTSVNGQTAQTVRDNGNVNFVNGNATTARNVNGGDIAFDVKTDNTTIKVDGGVVKANTVALNVAGGKVTAPTTTGALVTADDVANAINKSGWNLKAGFEATGEQINPSDSVTFKAGKNLKVERDGSQITYATKDDVSFDSVTFGQDGTVAAPKITDDGAGNLMVSRDKDTPIKITNIADGEDDNDAVNVSQLKTAKTVVQEGKNTKVTKTQGADKQDVYTVDAWDTKVAAADGAAVTVASKDDDNAKTRNYTIDLSQAIKEQIAKEESVVGEGNITVAENGTNQTGGKEYKVTLNKNVNLGDDGSLIVGPVTINKDGINAGNKSITNVEAGKNPTDAVNVDQLTKAAAAAKTEVKAGTNVTVDTDTTTGANGQTIYTVNAWDTTATGSEAITVTPTDEASDTSARTRAYAIDLSGKTKEDIQKGVDAKNAVDTQGITFAGDTGNSVTRKLGETVNVKGNAAGADNLTDGNIGVVADGTDTLTVKLNKDVNLTQDGSLTIGGTRLNGKNLTVGGANPVVINGDNGTVNGLTNKTFNPNAIVSGQAATEDQLKNVYDHADKGWNIQANNDTASRVAPGGTVQFINGKNIAITRNGNDITVATADDVAFNQVTANEVKIGPVTIHSDGINAGSKQIKNVADGTDPNDAVNVSQLTKAAAAATTELEDGKNTKVGSRRGDNGQTIYKVDAWDTTASAGSEAVTVTPTGQASNADEKTRAYAIDLSDKSKQSLAKADTAVQRFTTSVNGETVQTIDQTNNEVKFVDGNATTAQNQNGAIAFDVETDGTTVKVDGGKLAVNTGNITTEGNKAKSDSPETSIATVGDVVNAVNNAGFTLKTSANGGSKESGADEVIKAGGIVDMAAGKNLTVKQEENGKVTYGLNRDLDLTENGSVKLGNTALTADGLIINNGPMLTHDGEGNFKVGKVEGGQASPVKITNLAEGTEDSDAVNLSQLKAAQAAATTKVEGNQGVSVTPATHKDGSTTYTVAAKTDGTTVKVDDKGNIAAVTSELTNNSDGRVNTPAAPNALATAGDVAKAINNSGWKLAAEGTDGEELVKPGDTVTFKAKDNLNVTRENGSITYGLNKDVDLTGDGSVLIGETALTKDGLIINNGPMLTHNGRHLKLGSVDGGNTVSPIQIQGVESGLKQADGSPVTLAEAQGEVLNNAVNVGDLKNASQTLVDKGFNITADHSALSGNAKEDTVKLGEKVNFTSSDNNIVTTVADNEIRYALNTDLTLGGKDGADGQDGKDGKIGINGKDGSAVVINGKDGSIGLNGKDGANGLTLKGADGAQGVDGTDGKDGLPGKDGETRLVYEIKDPSTGEPVTKQVANLDDGLIFTGNNGTLNRHKLNTLVTVEGEGVSKEDAESFKSAAGNISVEADGGSKLTVKLNRDLDLTENGSVKLGNTALTADGLIINNGPMLTHDGEGNFKVGKVEGGQASPVKITNLAEGTEDSDAVNLSQLKAAQAAATTKVEGNQGVSVTPATHKDGSTTYTVAAKTDGTTVKVDDKGNIAAVTSELTNNSDGRVNTPAAPNALATAGDVAKAINNSGWKLAAEGTDGEELVKPGDTVTFKAKDNLNVTRENGSITYGLNKDVDLTGDGSVLIGETALTKDGLIINNGPMLTHNGRHLKLGSVDGGNTVSPIQIQGVESGLKQADGSPVTLAEAQGEVLNNAVNVGDLKNASQTLVDKGFNITADHSALSGNAKEDTVKLGEKVNFTSSDNNIVTTVADNEIRYALNTDLTLGGKDGADGQDGKDGKIGINGKDGSAVVINGKDGSIGLNGKDGANGLTLKGADGAQGVDGTDGKDGLPGKDGETRLVYEIKDPSTGEPVTKQVANLDDGLIFTGNNGTLNRHKLNTLVTVEGEGVSKEDAESFKSAAGNISVEADGGSKLTVKLNRDLDLTENGSVKLGNTALTADGLIINNGPMLTHDGEGNFKVGKVEGGQASPVKITNLAEGTEDSDAVNLSQLKAAQAAATTKVEGNQGVSVTPATHKDGSTTYTVAAKTDGTTVKVDDKGNIAAVTSELTNNSDGRVNTPAAPNALATAGDVAKAINNSGWKLAAEGTDGEELVKPGDTVTFKAKDNLNVTRENGSITYGLNKDVDLTGDGSVLIGETALTKDGLIINNGPMLTHNGRHLKLGSVDGGNTVSPIQIQGVESGLKQADGSPVTLAEAQGEVLNNAVNVGDLKNASQTLVDKGFNITADHSALSGNAKEDTVKLGEKVNFTSSDNNIVTTVADNEIRYALNTDLTLGGKDGADGQDGKDGKIGINGKDGSAVVINGKDGSIGLNGKDGANGLTLKGADGAQGVDGTDGKDGLPGKDGETRLVYEIKDPSTGEPVTKQVANLDDGLIFTGNNGTLNRHKLNTLVTVEGEGVSKEDAESFKSAAGNISVEADGGSKLTVKLNRDLDLTENGSVKLGNTALTADGLIINNGPMLTHDGEGNFKVGKVEGGQASPVKITNLAEGTEDSDAVNLSQLKAAQAAATTKVEGNQGVSVTPATHKDGSTTYTVAAKTDGTTVKVDDKGNIAAVTSELTNNSDGRVNTPAAPNALATAGDVAKAINNSGWNLAAEGTDGKELINPADTVTFKAKDNITVERDGANITYGLNKDVDLTKDGSLTIGDTKLDGNSLKVGGNNPVTIDGDKGTIGGLTNKTWDPDKITSGQAATEDQLKQAVSDAVDSIGFTLKTSAADGGKKTSGEDEVIKSGRAVELVAGNNMIVKQEAGGKVTFATTADLKADTVTVGEKGEPGKDGKDGTIGVNGKDGSAVVINGKDGSIGLNGKDGANGLTLKGADGAQGVNGQDGKDGLPGQNGETRLVYETKDKDGNTKTNQVANLDDGLIFTGNNGELNRHKLNTLVTVKGEGVDKDQSAAFQSASGNINVKADGNGTLEVQLAKDVKVDSVTANTVNATTVTAGNTTVNTDGITIGGSNGAAPVSLTGSGLNNGGNRITNVAPGVADTDAVNVGQLKRLGGDMAAIGKKAYAGVAGAIAQSSIPQVTRPGVTGFGVGGGHYGGQSAVAIGMSSMSDGGNWIIKGNVSTNTNGTVGIGAGALYQW</sequence>
<evidence type="ECO:0000313" key="16">
    <source>
        <dbReference type="EMBL" id="WWY02960.1"/>
    </source>
</evidence>
<keyword evidence="9" id="KW-0472">Membrane</keyword>
<dbReference type="InterPro" id="IPR037174">
    <property type="entry name" value="Trimeric_adhesin"/>
</dbReference>
<dbReference type="InterPro" id="IPR011050">
    <property type="entry name" value="Pectin_lyase_fold/virulence"/>
</dbReference>
<dbReference type="SUPFAM" id="SSF51126">
    <property type="entry name" value="Pectin lyase-like"/>
    <property type="match status" value="1"/>
</dbReference>
<feature type="compositionally biased region" description="Basic and acidic residues" evidence="11">
    <location>
        <begin position="2263"/>
        <end position="2274"/>
    </location>
</feature>
<dbReference type="Gene3D" id="6.10.250.2040">
    <property type="match status" value="2"/>
</dbReference>
<comment type="similarity">
    <text evidence="3">Belongs to the autotransporter-2 (AT-2) (TC 1.B.40) family.</text>
</comment>
<evidence type="ECO:0000256" key="10">
    <source>
        <dbReference type="ARBA" id="ARBA00023237"/>
    </source>
</evidence>
<gene>
    <name evidence="16" type="ORF">V9W64_09750</name>
</gene>
<dbReference type="Gene3D" id="6.20.50.100">
    <property type="match status" value="4"/>
</dbReference>
<keyword evidence="10" id="KW-0998">Cell outer membrane</keyword>
<evidence type="ECO:0000256" key="7">
    <source>
        <dbReference type="ARBA" id="ARBA00022729"/>
    </source>
</evidence>
<organism evidence="16 17">
    <name type="scientific">Neisseria leonii</name>
    <dbReference type="NCBI Taxonomy" id="2995413"/>
    <lineage>
        <taxon>Bacteria</taxon>
        <taxon>Pseudomonadati</taxon>
        <taxon>Pseudomonadota</taxon>
        <taxon>Betaproteobacteria</taxon>
        <taxon>Neisseriales</taxon>
        <taxon>Neisseriaceae</taxon>
        <taxon>Neisseria</taxon>
    </lineage>
</organism>
<dbReference type="Gene3D" id="3.90.1780.10">
    <property type="entry name" value="Trimeric adhesin"/>
    <property type="match status" value="7"/>
</dbReference>
<feature type="domain" description="Trimeric autotransporter adhesin YadA-like stalk" evidence="14">
    <location>
        <begin position="1603"/>
        <end position="1640"/>
    </location>
</feature>
<evidence type="ECO:0000259" key="12">
    <source>
        <dbReference type="Pfam" id="PF03895"/>
    </source>
</evidence>
<keyword evidence="7" id="KW-0732">Signal</keyword>
<feature type="compositionally biased region" description="Basic and acidic residues" evidence="11">
    <location>
        <begin position="2771"/>
        <end position="2782"/>
    </location>
</feature>
<dbReference type="Pfam" id="PF05662">
    <property type="entry name" value="YadA_stalk"/>
    <property type="match status" value="11"/>
</dbReference>
<evidence type="ECO:0000313" key="17">
    <source>
        <dbReference type="Proteomes" id="UP001149607"/>
    </source>
</evidence>
<dbReference type="Pfam" id="PF03895">
    <property type="entry name" value="YadA_anchor"/>
    <property type="match status" value="1"/>
</dbReference>
<feature type="region of interest" description="Disordered" evidence="11">
    <location>
        <begin position="3268"/>
        <end position="3290"/>
    </location>
</feature>
<evidence type="ECO:0000256" key="11">
    <source>
        <dbReference type="SAM" id="MobiDB-lite"/>
    </source>
</evidence>
<feature type="domain" description="Trimeric autotransporter adhesin YadA-like head" evidence="13">
    <location>
        <begin position="388"/>
        <end position="414"/>
    </location>
</feature>
<feature type="domain" description="Trimeric autotransporter adhesin YadA-like head" evidence="13">
    <location>
        <begin position="215"/>
        <end position="237"/>
    </location>
</feature>
<dbReference type="RefSeq" id="WP_338691618.1">
    <property type="nucleotide sequence ID" value="NZ_CP146598.1"/>
</dbReference>
<dbReference type="Gene3D" id="3.30.1300.30">
    <property type="entry name" value="GSPII I/J protein-like"/>
    <property type="match status" value="1"/>
</dbReference>
<evidence type="ECO:0000259" key="15">
    <source>
        <dbReference type="Pfam" id="PF13018"/>
    </source>
</evidence>
<proteinExistence type="inferred from homology"/>
<feature type="domain" description="Trimeric autotransporter adhesin YadA-like head" evidence="13">
    <location>
        <begin position="526"/>
        <end position="546"/>
    </location>
</feature>
<feature type="domain" description="Trimeric autotransporter adhesin YadA-like stalk" evidence="14">
    <location>
        <begin position="867"/>
        <end position="897"/>
    </location>
</feature>
<evidence type="ECO:0000256" key="2">
    <source>
        <dbReference type="ARBA" id="ARBA00004442"/>
    </source>
</evidence>
<feature type="domain" description="Trimeric autotransporter adhesin YadA-like stalk" evidence="14">
    <location>
        <begin position="2410"/>
        <end position="2446"/>
    </location>
</feature>
<feature type="domain" description="Trimeric autotransporter adhesin YadA-like stalk" evidence="14">
    <location>
        <begin position="1296"/>
        <end position="1336"/>
    </location>
</feature>
<feature type="domain" description="Trimeric autotransporter adhesin YadA-like head" evidence="13">
    <location>
        <begin position="239"/>
        <end position="264"/>
    </location>
</feature>
<feature type="domain" description="Trimeric autotransporter adhesin YadA-like stalk" evidence="14">
    <location>
        <begin position="617"/>
        <end position="660"/>
    </location>
</feature>
<dbReference type="PANTHER" id="PTHR24637:SF334">
    <property type="entry name" value="NEMATODE CUTICLE COLLAGEN N-TERMINAL DOMAIN-CONTAINING PROTEIN"/>
    <property type="match status" value="1"/>
</dbReference>
<evidence type="ECO:0000256" key="9">
    <source>
        <dbReference type="ARBA" id="ARBA00023136"/>
    </source>
</evidence>
<dbReference type="Gene3D" id="6.10.250.2120">
    <property type="match status" value="1"/>
</dbReference>
<dbReference type="CDD" id="cd12820">
    <property type="entry name" value="LbR_YadA-like"/>
    <property type="match status" value="2"/>
</dbReference>
<dbReference type="InterPro" id="IPR005594">
    <property type="entry name" value="YadA_C"/>
</dbReference>
<evidence type="ECO:0000256" key="1">
    <source>
        <dbReference type="ARBA" id="ARBA00004241"/>
    </source>
</evidence>
<dbReference type="Gene3D" id="2.150.10.10">
    <property type="entry name" value="Serralysin-like metalloprotease, C-terminal"/>
    <property type="match status" value="6"/>
</dbReference>
<dbReference type="PANTHER" id="PTHR24637">
    <property type="entry name" value="COLLAGEN"/>
    <property type="match status" value="1"/>
</dbReference>
<dbReference type="InterPro" id="IPR008640">
    <property type="entry name" value="Adhesin_Head_dom"/>
</dbReference>
<dbReference type="InterPro" id="IPR045584">
    <property type="entry name" value="Pilin-like"/>
</dbReference>
<name>A0AAQ3UZR4_9NEIS</name>
<evidence type="ECO:0000256" key="4">
    <source>
        <dbReference type="ARBA" id="ARBA00022448"/>
    </source>
</evidence>
<keyword evidence="17" id="KW-1185">Reference proteome</keyword>
<dbReference type="Pfam" id="PF05658">
    <property type="entry name" value="YadA_head"/>
    <property type="match status" value="4"/>
</dbReference>
<evidence type="ECO:0000256" key="8">
    <source>
        <dbReference type="ARBA" id="ARBA00022927"/>
    </source>
</evidence>
<feature type="domain" description="Trimeric autotransporter adhesin YadA-like stalk" evidence="14">
    <location>
        <begin position="3426"/>
        <end position="3462"/>
    </location>
</feature>
<dbReference type="GO" id="GO:0009986">
    <property type="term" value="C:cell surface"/>
    <property type="evidence" value="ECO:0007669"/>
    <property type="project" value="UniProtKB-SubCell"/>
</dbReference>
<feature type="domain" description="Trimeric autotransporter adhesin YadA-like stalk" evidence="14">
    <location>
        <begin position="3917"/>
        <end position="3957"/>
    </location>
</feature>
<dbReference type="InterPro" id="IPR024973">
    <property type="entry name" value="ESPR"/>
</dbReference>
<dbReference type="GO" id="GO:0015031">
    <property type="term" value="P:protein transport"/>
    <property type="evidence" value="ECO:0007669"/>
    <property type="project" value="UniProtKB-KW"/>
</dbReference>
<feature type="domain" description="Trimeric autotransporter adhesin YadA-like stalk" evidence="14">
    <location>
        <begin position="320"/>
        <end position="354"/>
    </location>
</feature>
<dbReference type="EMBL" id="CP146598">
    <property type="protein sequence ID" value="WWY02960.1"/>
    <property type="molecule type" value="Genomic_DNA"/>
</dbReference>
<dbReference type="Proteomes" id="UP001149607">
    <property type="component" value="Chromosome"/>
</dbReference>
<evidence type="ECO:0000256" key="5">
    <source>
        <dbReference type="ARBA" id="ARBA00022452"/>
    </source>
</evidence>
<keyword evidence="6" id="KW-0812">Transmembrane</keyword>
<feature type="domain" description="Trimeric autotransporter adhesin YadA-like stalk" evidence="14">
    <location>
        <begin position="1144"/>
        <end position="1185"/>
    </location>
</feature>
<protein>
    <submittedName>
        <fullName evidence="16">YadA-like family protein</fullName>
    </submittedName>
</protein>
<dbReference type="Pfam" id="PF13018">
    <property type="entry name" value="ESPR"/>
    <property type="match status" value="1"/>
</dbReference>
<dbReference type="SUPFAM" id="SSF101967">
    <property type="entry name" value="Adhesin YadA, collagen-binding domain"/>
    <property type="match status" value="8"/>
</dbReference>
<feature type="domain" description="Trimeric autotransporter adhesin YadA-like stalk" evidence="14">
    <location>
        <begin position="2918"/>
        <end position="2954"/>
    </location>
</feature>
<feature type="compositionally biased region" description="Basic and acidic residues" evidence="11">
    <location>
        <begin position="3279"/>
        <end position="3290"/>
    </location>
</feature>
<dbReference type="InterPro" id="IPR011049">
    <property type="entry name" value="Serralysin-like_metalloprot_C"/>
</dbReference>
<reference evidence="16" key="1">
    <citation type="submission" date="2024-02" db="EMBL/GenBank/DDBJ databases">
        <title>Neisseria leonii sp. nov.</title>
        <authorList>
            <person name="Boutroux M."/>
            <person name="Favre-Rochex S."/>
            <person name="Gorgette O."/>
            <person name="Touak G."/>
            <person name="Muhle E."/>
            <person name="Chesneau O."/>
            <person name="Clermont D."/>
            <person name="Rahi P."/>
        </authorList>
    </citation>
    <scope>NUCLEOTIDE SEQUENCE</scope>
    <source>
        <strain evidence="16">51.81</strain>
    </source>
</reference>
<feature type="domain" description="Trimeric autotransporter adhesin YadA-like C-terminal membrane anchor" evidence="12">
    <location>
        <begin position="3964"/>
        <end position="4024"/>
    </location>
</feature>
<keyword evidence="8" id="KW-0653">Protein transport</keyword>
<accession>A0AAQ3UZR4</accession>
<dbReference type="InterPro" id="IPR008635">
    <property type="entry name" value="Coiled_stalk_dom"/>
</dbReference>
<evidence type="ECO:0000256" key="6">
    <source>
        <dbReference type="ARBA" id="ARBA00022692"/>
    </source>
</evidence>
<comment type="subcellular location">
    <subcellularLocation>
        <location evidence="2">Cell outer membrane</location>
    </subcellularLocation>
    <subcellularLocation>
        <location evidence="1">Cell surface</location>
    </subcellularLocation>
</comment>
<dbReference type="Gene3D" id="1.20.5.170">
    <property type="match status" value="2"/>
</dbReference>